<organism evidence="4 5">
    <name type="scientific">Conidiobolus coronatus (strain ATCC 28846 / CBS 209.66 / NRRL 28638)</name>
    <name type="common">Delacroixia coronata</name>
    <dbReference type="NCBI Taxonomy" id="796925"/>
    <lineage>
        <taxon>Eukaryota</taxon>
        <taxon>Fungi</taxon>
        <taxon>Fungi incertae sedis</taxon>
        <taxon>Zoopagomycota</taxon>
        <taxon>Entomophthoromycotina</taxon>
        <taxon>Entomophthoromycetes</taxon>
        <taxon>Entomophthorales</taxon>
        <taxon>Ancylistaceae</taxon>
        <taxon>Conidiobolus</taxon>
    </lineage>
</organism>
<dbReference type="PROSITE" id="PS50211">
    <property type="entry name" value="DENN"/>
    <property type="match status" value="1"/>
</dbReference>
<protein>
    <submittedName>
        <fullName evidence="4">DUF1630-domain-containing protein</fullName>
    </submittedName>
</protein>
<sequence length="664" mass="75708">MTTTAVTPLFRSNSTFSTMKEKSLKSKSHMEIDISSPGILTINSMPCSPLNIYSNDSQDSQDSESSSDYCSAKSSPSLTPYELQQEDYFSNSDFTPEQLKALHRWCFAFCVVRFDLETGQALDRIVPDFPLSDSEKNNLSFSAFPDTRVFESGDMVYQFRIRNNNADADIKTDGFYYCYTYFKQKKDSRIRRGYYQKSLVLITPLPFSTTVGLFTSIIRTVGSKYFELDYKQTDSNSPNRTADIYLDSVLRNIAQWPDFEFSKSLELPLSGKVLRVETPDSNKPSLQLLETSQLSANSCEVSGQAEMDIPIMASVPDIGAPGLLFHWWDKLEELWSIWELMLLGEPLVVMGPDPSTCSQVITELLDLIKPIPYCGDYRPYITIQDPDFKSFASRNRVPPNTIIGVTNPHFSDALAHWPHWIQVGTGQPAVSNGSKRHRHRVNHSNPFAAFNTNSRSTTPNGGLKQGIYTSRKSCLIHDSAAIRNLTSALLQGDRSATILNNRLRRYFGELTQKFLLPLNRYMTTLYPSQISWNLNSSPDDFLKYLSSQTKTVFGTSKSDWNIELYKQFLKSGNFATWLHQTLESCELQLKLRYIQHLCTVNIQEWVKNKQEIEIVDVIMKLKDRLREIENSNYFNTSNDTCIKQLKSQLECLVGYLPNDLQGFL</sequence>
<comment type="similarity">
    <text evidence="1">Belongs to the DENND6 family.</text>
</comment>
<feature type="domain" description="UDENN" evidence="3">
    <location>
        <begin position="107"/>
        <end position="592"/>
    </location>
</feature>
<evidence type="ECO:0000313" key="4">
    <source>
        <dbReference type="EMBL" id="KXN73410.1"/>
    </source>
</evidence>
<dbReference type="PANTHER" id="PTHR13677">
    <property type="entry name" value="LD41638P"/>
    <property type="match status" value="1"/>
</dbReference>
<dbReference type="Proteomes" id="UP000070444">
    <property type="component" value="Unassembled WGS sequence"/>
</dbReference>
<dbReference type="OMA" id="EANLEHW"/>
<dbReference type="OrthoDB" id="10265409at2759"/>
<dbReference type="PANTHER" id="PTHR13677:SF0">
    <property type="entry name" value="LD41638P"/>
    <property type="match status" value="1"/>
</dbReference>
<dbReference type="GO" id="GO:0005085">
    <property type="term" value="F:guanyl-nucleotide exchange factor activity"/>
    <property type="evidence" value="ECO:0007669"/>
    <property type="project" value="InterPro"/>
</dbReference>
<keyword evidence="5" id="KW-1185">Reference proteome</keyword>
<dbReference type="InterPro" id="IPR037516">
    <property type="entry name" value="Tripartite_DENN"/>
</dbReference>
<dbReference type="AlphaFoldDB" id="A0A137PEI9"/>
<evidence type="ECO:0000313" key="5">
    <source>
        <dbReference type="Proteomes" id="UP000070444"/>
    </source>
</evidence>
<evidence type="ECO:0000256" key="2">
    <source>
        <dbReference type="SAM" id="MobiDB-lite"/>
    </source>
</evidence>
<evidence type="ECO:0000256" key="1">
    <source>
        <dbReference type="ARBA" id="ARBA00007159"/>
    </source>
</evidence>
<dbReference type="EMBL" id="KQ964437">
    <property type="protein sequence ID" value="KXN73410.1"/>
    <property type="molecule type" value="Genomic_DNA"/>
</dbReference>
<feature type="region of interest" description="Disordered" evidence="2">
    <location>
        <begin position="53"/>
        <end position="77"/>
    </location>
</feature>
<feature type="compositionally biased region" description="Low complexity" evidence="2">
    <location>
        <begin position="54"/>
        <end position="77"/>
    </location>
</feature>
<reference evidence="4 5" key="1">
    <citation type="journal article" date="2015" name="Genome Biol. Evol.">
        <title>Phylogenomic analyses indicate that early fungi evolved digesting cell walls of algal ancestors of land plants.</title>
        <authorList>
            <person name="Chang Y."/>
            <person name="Wang S."/>
            <person name="Sekimoto S."/>
            <person name="Aerts A.L."/>
            <person name="Choi C."/>
            <person name="Clum A."/>
            <person name="LaButti K.M."/>
            <person name="Lindquist E.A."/>
            <person name="Yee Ngan C."/>
            <person name="Ohm R.A."/>
            <person name="Salamov A.A."/>
            <person name="Grigoriev I.V."/>
            <person name="Spatafora J.W."/>
            <person name="Berbee M.L."/>
        </authorList>
    </citation>
    <scope>NUCLEOTIDE SEQUENCE [LARGE SCALE GENOMIC DNA]</scope>
    <source>
        <strain evidence="4 5">NRRL 28638</strain>
    </source>
</reference>
<accession>A0A137PEI9</accession>
<proteinExistence type="inferred from homology"/>
<name>A0A137PEI9_CONC2</name>
<gene>
    <name evidence="4" type="ORF">CONCODRAFT_77369</name>
</gene>
<dbReference type="GO" id="GO:0055037">
    <property type="term" value="C:recycling endosome"/>
    <property type="evidence" value="ECO:0007669"/>
    <property type="project" value="TreeGrafter"/>
</dbReference>
<evidence type="ECO:0000259" key="3">
    <source>
        <dbReference type="PROSITE" id="PS50211"/>
    </source>
</evidence>
<dbReference type="InterPro" id="IPR024224">
    <property type="entry name" value="DENND6"/>
</dbReference>